<evidence type="ECO:0000313" key="3">
    <source>
        <dbReference type="Proteomes" id="UP001500301"/>
    </source>
</evidence>
<proteinExistence type="predicted"/>
<gene>
    <name evidence="2" type="ORF">GCM10022263_04390</name>
</gene>
<protein>
    <submittedName>
        <fullName evidence="2">Amino acid deaminase/aldolase</fullName>
    </submittedName>
</protein>
<keyword evidence="3" id="KW-1185">Reference proteome</keyword>
<dbReference type="EMBL" id="BAABBB010000004">
    <property type="protein sequence ID" value="GAA3519680.1"/>
    <property type="molecule type" value="Genomic_DNA"/>
</dbReference>
<dbReference type="PANTHER" id="PTHR28004:SF2">
    <property type="entry name" value="D-SERINE DEHYDRATASE"/>
    <property type="match status" value="1"/>
</dbReference>
<dbReference type="PANTHER" id="PTHR28004">
    <property type="entry name" value="ZGC:162816-RELATED"/>
    <property type="match status" value="1"/>
</dbReference>
<dbReference type="Proteomes" id="UP001500301">
    <property type="component" value="Unassembled WGS sequence"/>
</dbReference>
<dbReference type="InterPro" id="IPR051466">
    <property type="entry name" value="D-amino_acid_metab_enzyme"/>
</dbReference>
<sequence length="416" mass="43542">MQHHPSASSSIARNQLAARLREAVAAWPEPLSTPVLVVDVDAFDANATDLARRAATKPIRVASKSIRVPALVSRALAADGFAGVLAYTLAEALWLAEQDLSDDVVVAYPSVDRAALAALVASPRAASRITIMVDDVAHLDLVDSLRASTAVPVRVALDVDAGLRWAGQMVGPKRSPLYDVGTVTSLARTVVDRPGFHLVGVMTYEGQVAGVPDAVPHQRARSAVVRRLKQLSVAQLEVRRTAIGEALDALRGYGDFTGLEFWNAGGSGSIESSAADPVVTEVTAGSGLLAPTLFDHYRSFSPTPAAFFGLPVTRRPAADVATVHGGGLIASGPTGADRAPTPWAPAGLSLTGLEGAGEVQTPLVGTNAGSLAIGDLVWFRHAKSGEPFEHGRSVLLLQGERFVEEVPTYRGHGLAF</sequence>
<reference evidence="3" key="1">
    <citation type="journal article" date="2019" name="Int. J. Syst. Evol. Microbiol.">
        <title>The Global Catalogue of Microorganisms (GCM) 10K type strain sequencing project: providing services to taxonomists for standard genome sequencing and annotation.</title>
        <authorList>
            <consortium name="The Broad Institute Genomics Platform"/>
            <consortium name="The Broad Institute Genome Sequencing Center for Infectious Disease"/>
            <person name="Wu L."/>
            <person name="Ma J."/>
        </authorList>
    </citation>
    <scope>NUCLEOTIDE SEQUENCE [LARGE SCALE GENOMIC DNA]</scope>
    <source>
        <strain evidence="3">JCM 17460</strain>
    </source>
</reference>
<comment type="caution">
    <text evidence="2">The sequence shown here is derived from an EMBL/GenBank/DDBJ whole genome shotgun (WGS) entry which is preliminary data.</text>
</comment>
<organism evidence="2 3">
    <name type="scientific">Nocardioides daeguensis</name>
    <dbReference type="NCBI Taxonomy" id="908359"/>
    <lineage>
        <taxon>Bacteria</taxon>
        <taxon>Bacillati</taxon>
        <taxon>Actinomycetota</taxon>
        <taxon>Actinomycetes</taxon>
        <taxon>Propionibacteriales</taxon>
        <taxon>Nocardioidaceae</taxon>
        <taxon>Nocardioides</taxon>
    </lineage>
</organism>
<evidence type="ECO:0000259" key="1">
    <source>
        <dbReference type="Pfam" id="PF01168"/>
    </source>
</evidence>
<accession>A0ABP6UT95</accession>
<dbReference type="InterPro" id="IPR001608">
    <property type="entry name" value="Ala_racemase_N"/>
</dbReference>
<evidence type="ECO:0000313" key="2">
    <source>
        <dbReference type="EMBL" id="GAA3519680.1"/>
    </source>
</evidence>
<name>A0ABP6UT95_9ACTN</name>
<dbReference type="CDD" id="cd06813">
    <property type="entry name" value="PLPDE_III_DSD_D-TA_like_2"/>
    <property type="match status" value="1"/>
</dbReference>
<feature type="domain" description="Alanine racemase N-terminal" evidence="1">
    <location>
        <begin position="38"/>
        <end position="223"/>
    </location>
</feature>
<dbReference type="RefSeq" id="WP_218232274.1">
    <property type="nucleotide sequence ID" value="NZ_BAABBB010000004.1"/>
</dbReference>
<dbReference type="Pfam" id="PF01168">
    <property type="entry name" value="Ala_racemase_N"/>
    <property type="match status" value="1"/>
</dbReference>